<dbReference type="Proteomes" id="UP001304340">
    <property type="component" value="Chromosome"/>
</dbReference>
<dbReference type="Gene3D" id="3.40.630.30">
    <property type="match status" value="1"/>
</dbReference>
<dbReference type="KEGG" id="sbil:SANBI_002710"/>
<evidence type="ECO:0000256" key="2">
    <source>
        <dbReference type="ARBA" id="ARBA00023315"/>
    </source>
</evidence>
<sequence>MTITIRPAQPDDTHGVRYVGTVAWPATYGSEKGSGYVMSGLDEFWSAEAIGSAIRAGDVDVAEAADGITGMVHVEELGGDLVMWKLYVLPDHQRHGIGRLLVRAAKDRARAQGKDLLTEYESSNDRVRGFYLREGFSTTAAPWPGTDAVWLRWKSVPDAHED</sequence>
<dbReference type="PANTHER" id="PTHR43877">
    <property type="entry name" value="AMINOALKYLPHOSPHONATE N-ACETYLTRANSFERASE-RELATED-RELATED"/>
    <property type="match status" value="1"/>
</dbReference>
<evidence type="ECO:0000256" key="1">
    <source>
        <dbReference type="ARBA" id="ARBA00022679"/>
    </source>
</evidence>
<dbReference type="PROSITE" id="PS51186">
    <property type="entry name" value="GNAT"/>
    <property type="match status" value="1"/>
</dbReference>
<dbReference type="InterPro" id="IPR016181">
    <property type="entry name" value="Acyl_CoA_acyltransferase"/>
</dbReference>
<dbReference type="SUPFAM" id="SSF55729">
    <property type="entry name" value="Acyl-CoA N-acyltransferases (Nat)"/>
    <property type="match status" value="1"/>
</dbReference>
<gene>
    <name evidence="4" type="ORF">SANBI_002710</name>
</gene>
<name>A0AAF0Z5N3_9MICO</name>
<accession>A0AAF0Z5N3</accession>
<dbReference type="GO" id="GO:0016747">
    <property type="term" value="F:acyltransferase activity, transferring groups other than amino-acyl groups"/>
    <property type="evidence" value="ECO:0007669"/>
    <property type="project" value="InterPro"/>
</dbReference>
<feature type="domain" description="N-acetyltransferase" evidence="3">
    <location>
        <begin position="3"/>
        <end position="156"/>
    </location>
</feature>
<proteinExistence type="predicted"/>
<evidence type="ECO:0000313" key="4">
    <source>
        <dbReference type="EMBL" id="WPF81416.1"/>
    </source>
</evidence>
<reference evidence="5" key="1">
    <citation type="submission" date="2023-11" db="EMBL/GenBank/DDBJ databases">
        <authorList>
            <person name="Helweg L.P."/>
            <person name="Kiel A."/>
            <person name="Hitz F."/>
            <person name="Ruckert-Reed C."/>
            <person name="Busche T."/>
            <person name="Kaltschmidt B."/>
            <person name="Kaltschmidt C."/>
        </authorList>
    </citation>
    <scope>NUCLEOTIDE SEQUENCE [LARGE SCALE GENOMIC DNA]</scope>
    <source>
        <strain evidence="5">4.1</strain>
    </source>
</reference>
<dbReference type="AlphaFoldDB" id="A0AAF0Z5N3"/>
<dbReference type="CDD" id="cd04301">
    <property type="entry name" value="NAT_SF"/>
    <property type="match status" value="1"/>
</dbReference>
<organism evidence="4 5">
    <name type="scientific">Sanguibacter biliveldensis</name>
    <dbReference type="NCBI Taxonomy" id="3030830"/>
    <lineage>
        <taxon>Bacteria</taxon>
        <taxon>Bacillati</taxon>
        <taxon>Actinomycetota</taxon>
        <taxon>Actinomycetes</taxon>
        <taxon>Micrococcales</taxon>
        <taxon>Sanguibacteraceae</taxon>
        <taxon>Sanguibacter</taxon>
    </lineage>
</organism>
<evidence type="ECO:0000259" key="3">
    <source>
        <dbReference type="PROSITE" id="PS51186"/>
    </source>
</evidence>
<evidence type="ECO:0000313" key="5">
    <source>
        <dbReference type="Proteomes" id="UP001304340"/>
    </source>
</evidence>
<dbReference type="Pfam" id="PF13508">
    <property type="entry name" value="Acetyltransf_7"/>
    <property type="match status" value="1"/>
</dbReference>
<keyword evidence="2 4" id="KW-0012">Acyltransferase</keyword>
<keyword evidence="1 4" id="KW-0808">Transferase</keyword>
<dbReference type="InterPro" id="IPR000182">
    <property type="entry name" value="GNAT_dom"/>
</dbReference>
<keyword evidence="5" id="KW-1185">Reference proteome</keyword>
<protein>
    <submittedName>
        <fullName evidence="4">GNAT family N-acetyltransferase</fullName>
        <ecNumber evidence="4">2.3.1.-</ecNumber>
    </submittedName>
</protein>
<dbReference type="InterPro" id="IPR050832">
    <property type="entry name" value="Bact_Acetyltransf"/>
</dbReference>
<dbReference type="RefSeq" id="WP_319155884.1">
    <property type="nucleotide sequence ID" value="NZ_CP138359.1"/>
</dbReference>
<dbReference type="EC" id="2.3.1.-" evidence="4"/>
<dbReference type="EMBL" id="CP138359">
    <property type="protein sequence ID" value="WPF81416.1"/>
    <property type="molecule type" value="Genomic_DNA"/>
</dbReference>